<sequence length="173" mass="18684">MFAAYGALGSPTNATIGDVRCVRHSHELVKLTSSEGLVTSGSGETRAMLPRCRRHDAWLYSIDPVKLLRVLLADQKDNSAVAGITRNRNYMLPCYRSSCSRTTYMYLAILVRHVSNGVAVASNDSVVCVCSCACMWCGARAAVHPAHVDKVAGETSLGSHCPPGREAKPRSFI</sequence>
<dbReference type="EMBL" id="CADEBC010000505">
    <property type="protein sequence ID" value="CAB3240320.1"/>
    <property type="molecule type" value="Genomic_DNA"/>
</dbReference>
<comment type="caution">
    <text evidence="2">The sequence shown here is derived from an EMBL/GenBank/DDBJ whole genome shotgun (WGS) entry which is preliminary data.</text>
</comment>
<evidence type="ECO:0000313" key="3">
    <source>
        <dbReference type="Proteomes" id="UP000494106"/>
    </source>
</evidence>
<evidence type="ECO:0000256" key="1">
    <source>
        <dbReference type="SAM" id="MobiDB-lite"/>
    </source>
</evidence>
<keyword evidence="3" id="KW-1185">Reference proteome</keyword>
<dbReference type="AlphaFoldDB" id="A0A8S1A6Z0"/>
<feature type="region of interest" description="Disordered" evidence="1">
    <location>
        <begin position="154"/>
        <end position="173"/>
    </location>
</feature>
<organism evidence="2 3">
    <name type="scientific">Arctia plantaginis</name>
    <name type="common">Wood tiger moth</name>
    <name type="synonym">Phalaena plantaginis</name>
    <dbReference type="NCBI Taxonomy" id="874455"/>
    <lineage>
        <taxon>Eukaryota</taxon>
        <taxon>Metazoa</taxon>
        <taxon>Ecdysozoa</taxon>
        <taxon>Arthropoda</taxon>
        <taxon>Hexapoda</taxon>
        <taxon>Insecta</taxon>
        <taxon>Pterygota</taxon>
        <taxon>Neoptera</taxon>
        <taxon>Endopterygota</taxon>
        <taxon>Lepidoptera</taxon>
        <taxon>Glossata</taxon>
        <taxon>Ditrysia</taxon>
        <taxon>Noctuoidea</taxon>
        <taxon>Erebidae</taxon>
        <taxon>Arctiinae</taxon>
        <taxon>Arctia</taxon>
    </lineage>
</organism>
<proteinExistence type="predicted"/>
<dbReference type="Proteomes" id="UP000494106">
    <property type="component" value="Unassembled WGS sequence"/>
</dbReference>
<feature type="compositionally biased region" description="Basic and acidic residues" evidence="1">
    <location>
        <begin position="163"/>
        <end position="173"/>
    </location>
</feature>
<reference evidence="2 3" key="1">
    <citation type="submission" date="2020-04" db="EMBL/GenBank/DDBJ databases">
        <authorList>
            <person name="Wallbank WR R."/>
            <person name="Pardo Diaz C."/>
            <person name="Kozak K."/>
            <person name="Martin S."/>
            <person name="Jiggins C."/>
            <person name="Moest M."/>
            <person name="Warren A I."/>
            <person name="Byers J.R.P. K."/>
            <person name="Montejo-Kovacevich G."/>
            <person name="Yen C E."/>
        </authorList>
    </citation>
    <scope>NUCLEOTIDE SEQUENCE [LARGE SCALE GENOMIC DNA]</scope>
</reference>
<gene>
    <name evidence="2" type="ORF">APLA_LOCUS8221</name>
</gene>
<name>A0A8S1A6Z0_ARCPL</name>
<protein>
    <submittedName>
        <fullName evidence="2">Uncharacterized protein</fullName>
    </submittedName>
</protein>
<evidence type="ECO:0000313" key="2">
    <source>
        <dbReference type="EMBL" id="CAB3240320.1"/>
    </source>
</evidence>
<accession>A0A8S1A6Z0</accession>